<keyword evidence="5" id="KW-0378">Hydrolase</keyword>
<organism evidence="8 9">
    <name type="scientific">Gossypium australe</name>
    <dbReference type="NCBI Taxonomy" id="47621"/>
    <lineage>
        <taxon>Eukaryota</taxon>
        <taxon>Viridiplantae</taxon>
        <taxon>Streptophyta</taxon>
        <taxon>Embryophyta</taxon>
        <taxon>Tracheophyta</taxon>
        <taxon>Spermatophyta</taxon>
        <taxon>Magnoliopsida</taxon>
        <taxon>eudicotyledons</taxon>
        <taxon>Gunneridae</taxon>
        <taxon>Pentapetalae</taxon>
        <taxon>rosids</taxon>
        <taxon>malvids</taxon>
        <taxon>Malvales</taxon>
        <taxon>Malvaceae</taxon>
        <taxon>Malvoideae</taxon>
        <taxon>Gossypium</taxon>
    </lineage>
</organism>
<proteinExistence type="predicted"/>
<reference evidence="9" key="1">
    <citation type="journal article" date="2019" name="Plant Biotechnol. J.">
        <title>Genome sequencing of the Australian wild diploid species Gossypium australe highlights disease resistance and delayed gland morphogenesis.</title>
        <authorList>
            <person name="Cai Y."/>
            <person name="Cai X."/>
            <person name="Wang Q."/>
            <person name="Wang P."/>
            <person name="Zhang Y."/>
            <person name="Cai C."/>
            <person name="Xu Y."/>
            <person name="Wang K."/>
            <person name="Zhou Z."/>
            <person name="Wang C."/>
            <person name="Geng S."/>
            <person name="Li B."/>
            <person name="Dong Q."/>
            <person name="Hou Y."/>
            <person name="Wang H."/>
            <person name="Ai P."/>
            <person name="Liu Z."/>
            <person name="Yi F."/>
            <person name="Sun M."/>
            <person name="An G."/>
            <person name="Cheng J."/>
            <person name="Zhang Y."/>
            <person name="Shi Q."/>
            <person name="Xie Y."/>
            <person name="Shi X."/>
            <person name="Chang Y."/>
            <person name="Huang F."/>
            <person name="Chen Y."/>
            <person name="Hong S."/>
            <person name="Mi L."/>
            <person name="Sun Q."/>
            <person name="Zhang L."/>
            <person name="Zhou B."/>
            <person name="Peng R."/>
            <person name="Zhang X."/>
            <person name="Liu F."/>
        </authorList>
    </citation>
    <scope>NUCLEOTIDE SEQUENCE [LARGE SCALE GENOMIC DNA]</scope>
    <source>
        <strain evidence="9">cv. PA1801</strain>
    </source>
</reference>
<dbReference type="InterPro" id="IPR041373">
    <property type="entry name" value="RT_RNaseH"/>
</dbReference>
<keyword evidence="6" id="KW-0695">RNA-directed DNA polymerase</keyword>
<feature type="domain" description="Reverse transcriptase RNase H-like" evidence="7">
    <location>
        <begin position="4"/>
        <end position="77"/>
    </location>
</feature>
<dbReference type="Pfam" id="PF17917">
    <property type="entry name" value="RT_RNaseH"/>
    <property type="match status" value="1"/>
</dbReference>
<dbReference type="GO" id="GO:0016787">
    <property type="term" value="F:hydrolase activity"/>
    <property type="evidence" value="ECO:0007669"/>
    <property type="project" value="UniProtKB-KW"/>
</dbReference>
<evidence type="ECO:0000313" key="8">
    <source>
        <dbReference type="EMBL" id="KAA3488083.1"/>
    </source>
</evidence>
<dbReference type="OrthoDB" id="425619at2759"/>
<dbReference type="InterPro" id="IPR043502">
    <property type="entry name" value="DNA/RNA_pol_sf"/>
</dbReference>
<accession>A0A5B6X2X5</accession>
<evidence type="ECO:0000256" key="1">
    <source>
        <dbReference type="ARBA" id="ARBA00022679"/>
    </source>
</evidence>
<comment type="caution">
    <text evidence="8">The sequence shown here is derived from an EMBL/GenBank/DDBJ whole genome shotgun (WGS) entry which is preliminary data.</text>
</comment>
<dbReference type="Proteomes" id="UP000325315">
    <property type="component" value="Unassembled WGS sequence"/>
</dbReference>
<sequence length="168" mass="19668">MFSNASLNVLGCVLMQEGKLKLHEKNYPTHDLELATIVFALKIWRHYLYEENYHVFTDHKSLTYFFMQKELNMRQHSVVVDTLSRKSLFSLKAINCDGSVLVELRAKPIFLQKIQELQKCDCRLEANISSNESLYLQNRLCVLDDSMLKRDIFHKAHSSLYAMHPSKK</sequence>
<dbReference type="GO" id="GO:0003964">
    <property type="term" value="F:RNA-directed DNA polymerase activity"/>
    <property type="evidence" value="ECO:0007669"/>
    <property type="project" value="UniProtKB-KW"/>
</dbReference>
<dbReference type="PANTHER" id="PTHR34072:SF52">
    <property type="entry name" value="RIBONUCLEASE H"/>
    <property type="match status" value="1"/>
</dbReference>
<evidence type="ECO:0000256" key="2">
    <source>
        <dbReference type="ARBA" id="ARBA00022695"/>
    </source>
</evidence>
<evidence type="ECO:0000313" key="9">
    <source>
        <dbReference type="Proteomes" id="UP000325315"/>
    </source>
</evidence>
<dbReference type="GO" id="GO:0004519">
    <property type="term" value="F:endonuclease activity"/>
    <property type="evidence" value="ECO:0007669"/>
    <property type="project" value="UniProtKB-KW"/>
</dbReference>
<evidence type="ECO:0000256" key="5">
    <source>
        <dbReference type="ARBA" id="ARBA00022801"/>
    </source>
</evidence>
<dbReference type="PANTHER" id="PTHR34072">
    <property type="entry name" value="ENZYMATIC POLYPROTEIN-RELATED"/>
    <property type="match status" value="1"/>
</dbReference>
<evidence type="ECO:0000256" key="4">
    <source>
        <dbReference type="ARBA" id="ARBA00022759"/>
    </source>
</evidence>
<keyword evidence="3" id="KW-0540">Nuclease</keyword>
<evidence type="ECO:0000256" key="3">
    <source>
        <dbReference type="ARBA" id="ARBA00022722"/>
    </source>
</evidence>
<protein>
    <submittedName>
        <fullName evidence="8">Integrase</fullName>
    </submittedName>
</protein>
<keyword evidence="2" id="KW-0548">Nucleotidyltransferase</keyword>
<keyword evidence="4" id="KW-0255">Endonuclease</keyword>
<evidence type="ECO:0000256" key="6">
    <source>
        <dbReference type="ARBA" id="ARBA00022918"/>
    </source>
</evidence>
<dbReference type="SUPFAM" id="SSF56672">
    <property type="entry name" value="DNA/RNA polymerases"/>
    <property type="match status" value="1"/>
</dbReference>
<keyword evidence="9" id="KW-1185">Reference proteome</keyword>
<evidence type="ECO:0000259" key="7">
    <source>
        <dbReference type="Pfam" id="PF17917"/>
    </source>
</evidence>
<name>A0A5B6X2X5_9ROSI</name>
<dbReference type="AlphaFoldDB" id="A0A5B6X2X5"/>
<gene>
    <name evidence="8" type="ORF">EPI10_031864</name>
</gene>
<keyword evidence="1" id="KW-0808">Transferase</keyword>
<dbReference type="EMBL" id="SMMG02000001">
    <property type="protein sequence ID" value="KAA3488083.1"/>
    <property type="molecule type" value="Genomic_DNA"/>
</dbReference>